<sequence length="78" mass="8681">MSADEAYEIFYQQHLQKGANGHLWLNATAKSAFLAGWSAARSDALKEAAELVQAWEHPAEVRRKILTLIDNPNEGTTK</sequence>
<accession>A0ABS0S9U1</accession>
<proteinExistence type="predicted"/>
<evidence type="ECO:0008006" key="3">
    <source>
        <dbReference type="Google" id="ProtNLM"/>
    </source>
</evidence>
<reference evidence="1 2" key="1">
    <citation type="submission" date="2020-10" db="EMBL/GenBank/DDBJ databases">
        <title>Aquamicrobium zhengzhouensis sp. nov., a exopolysaccharide producing bacterium isolated from farmland soil.</title>
        <authorList>
            <person name="Wang X."/>
        </authorList>
    </citation>
    <scope>NUCLEOTIDE SEQUENCE [LARGE SCALE GENOMIC DNA]</scope>
    <source>
        <strain evidence="2">cd-1</strain>
    </source>
</reference>
<dbReference type="RefSeq" id="WP_198475006.1">
    <property type="nucleotide sequence ID" value="NZ_JADGMQ010000002.1"/>
</dbReference>
<comment type="caution">
    <text evidence="1">The sequence shown here is derived from an EMBL/GenBank/DDBJ whole genome shotgun (WGS) entry which is preliminary data.</text>
</comment>
<gene>
    <name evidence="1" type="ORF">IOD40_05205</name>
</gene>
<dbReference type="EMBL" id="JADGMQ010000002">
    <property type="protein sequence ID" value="MBI1620061.1"/>
    <property type="molecule type" value="Genomic_DNA"/>
</dbReference>
<keyword evidence="2" id="KW-1185">Reference proteome</keyword>
<protein>
    <recommendedName>
        <fullName evidence="3">DUF982 domain-containing protein</fullName>
    </recommendedName>
</protein>
<dbReference type="Proteomes" id="UP000601789">
    <property type="component" value="Unassembled WGS sequence"/>
</dbReference>
<evidence type="ECO:0000313" key="2">
    <source>
        <dbReference type="Proteomes" id="UP000601789"/>
    </source>
</evidence>
<name>A0ABS0S9U1_9HYPH</name>
<organism evidence="1 2">
    <name type="scientific">Aquamicrobium zhengzhouense</name>
    <dbReference type="NCBI Taxonomy" id="2781738"/>
    <lineage>
        <taxon>Bacteria</taxon>
        <taxon>Pseudomonadati</taxon>
        <taxon>Pseudomonadota</taxon>
        <taxon>Alphaproteobacteria</taxon>
        <taxon>Hyphomicrobiales</taxon>
        <taxon>Phyllobacteriaceae</taxon>
        <taxon>Aquamicrobium</taxon>
    </lineage>
</organism>
<evidence type="ECO:0000313" key="1">
    <source>
        <dbReference type="EMBL" id="MBI1620061.1"/>
    </source>
</evidence>